<evidence type="ECO:0000259" key="11">
    <source>
        <dbReference type="PROSITE" id="PS50109"/>
    </source>
</evidence>
<keyword evidence="7 12" id="KW-0418">Kinase</keyword>
<dbReference type="GeneID" id="81471914"/>
<dbReference type="RefSeq" id="WP_187572597.1">
    <property type="nucleotide sequence ID" value="NZ_CP060731.1"/>
</dbReference>
<gene>
    <name evidence="12" type="ORF">IAE60_13100</name>
</gene>
<dbReference type="Gene3D" id="3.30.565.10">
    <property type="entry name" value="Histidine kinase-like ATPase, C-terminal domain"/>
    <property type="match status" value="1"/>
</dbReference>
<feature type="transmembrane region" description="Helical" evidence="10">
    <location>
        <begin position="165"/>
        <end position="186"/>
    </location>
</feature>
<dbReference type="SMART" id="SM00387">
    <property type="entry name" value="HATPase_c"/>
    <property type="match status" value="1"/>
</dbReference>
<dbReference type="InterPro" id="IPR005467">
    <property type="entry name" value="His_kinase_dom"/>
</dbReference>
<dbReference type="InterPro" id="IPR003594">
    <property type="entry name" value="HATPase_dom"/>
</dbReference>
<dbReference type="InterPro" id="IPR004358">
    <property type="entry name" value="Sig_transdc_His_kin-like_C"/>
</dbReference>
<evidence type="ECO:0000256" key="7">
    <source>
        <dbReference type="ARBA" id="ARBA00022777"/>
    </source>
</evidence>
<comment type="catalytic activity">
    <reaction evidence="1">
        <text>ATP + protein L-histidine = ADP + protein N-phospho-L-histidine.</text>
        <dbReference type="EC" id="2.7.13.3"/>
    </reaction>
</comment>
<dbReference type="GO" id="GO:0000160">
    <property type="term" value="P:phosphorelay signal transduction system"/>
    <property type="evidence" value="ECO:0007669"/>
    <property type="project" value="TreeGrafter"/>
</dbReference>
<feature type="domain" description="Histidine kinase" evidence="11">
    <location>
        <begin position="244"/>
        <end position="449"/>
    </location>
</feature>
<dbReference type="EC" id="2.7.13.3" evidence="3"/>
<evidence type="ECO:0000256" key="2">
    <source>
        <dbReference type="ARBA" id="ARBA00004370"/>
    </source>
</evidence>
<evidence type="ECO:0000256" key="1">
    <source>
        <dbReference type="ARBA" id="ARBA00000085"/>
    </source>
</evidence>
<dbReference type="GO" id="GO:0005886">
    <property type="term" value="C:plasma membrane"/>
    <property type="evidence" value="ECO:0007669"/>
    <property type="project" value="TreeGrafter"/>
</dbReference>
<evidence type="ECO:0000313" key="13">
    <source>
        <dbReference type="Proteomes" id="UP000515838"/>
    </source>
</evidence>
<dbReference type="PRINTS" id="PR00344">
    <property type="entry name" value="BCTRLSENSOR"/>
</dbReference>
<keyword evidence="5" id="KW-0808">Transferase</keyword>
<dbReference type="Pfam" id="PF02518">
    <property type="entry name" value="HATPase_c"/>
    <property type="match status" value="1"/>
</dbReference>
<evidence type="ECO:0000313" key="12">
    <source>
        <dbReference type="EMBL" id="QNN76873.1"/>
    </source>
</evidence>
<keyword evidence="8 10" id="KW-1133">Transmembrane helix</keyword>
<evidence type="ECO:0000256" key="10">
    <source>
        <dbReference type="SAM" id="Phobius"/>
    </source>
</evidence>
<dbReference type="InterPro" id="IPR050428">
    <property type="entry name" value="TCS_sensor_his_kinase"/>
</dbReference>
<dbReference type="Proteomes" id="UP000515838">
    <property type="component" value="Chromosome"/>
</dbReference>
<sequence>MSSGSLRWRLMLGAAITMLATLTLALFAMSLLFSRHIERRVAEDLEREALRLVAEISVDAAGKPQLAAPPADPRYDSPVGGRYWQLTTAGGTARSLSLWDEDLPSPSTPPTDQWRVGEATGPFNQRVMVLERAVSVQGARGPVTVQLAQNIADLRVARNQFRRELGLFLTGLWLMLMVAAWLQIYLGLRPLGRLRKELERLQRSPSERLDSRYPSEVTPLTMAINRLAEARERDVVRARRRAADLAHSLKTPLAAMAALSRRVRAKEQSDLADDLDRVIATAGAALEAELARSRAAAIRDGITTAHAHPNEVADRIVDVLQRTERGSALVYDIDLAADLQVPIAADDLMEVLGALMENATRFARRQVRVAGHADGQVLELSVEDDGPGLNISTEEALSRGGRLDETGSGNHGLGLSIARDIIEATQGQLTLGTSTLGGLQVTLRWSMLAPTT</sequence>
<organism evidence="12 13">
    <name type="scientific">Pseudoxanthomonas mexicana</name>
    <dbReference type="NCBI Taxonomy" id="128785"/>
    <lineage>
        <taxon>Bacteria</taxon>
        <taxon>Pseudomonadati</taxon>
        <taxon>Pseudomonadota</taxon>
        <taxon>Gammaproteobacteria</taxon>
        <taxon>Lysobacterales</taxon>
        <taxon>Lysobacteraceae</taxon>
        <taxon>Pseudoxanthomonas</taxon>
    </lineage>
</organism>
<dbReference type="PANTHER" id="PTHR45436">
    <property type="entry name" value="SENSOR HISTIDINE KINASE YKOH"/>
    <property type="match status" value="1"/>
</dbReference>
<feature type="transmembrane region" description="Helical" evidence="10">
    <location>
        <begin position="12"/>
        <end position="33"/>
    </location>
</feature>
<dbReference type="Gene3D" id="1.10.287.130">
    <property type="match status" value="1"/>
</dbReference>
<comment type="subcellular location">
    <subcellularLocation>
        <location evidence="2">Membrane</location>
    </subcellularLocation>
</comment>
<reference evidence="12 13" key="1">
    <citation type="submission" date="2020-08" db="EMBL/GenBank/DDBJ databases">
        <title>Streptomycin Non-resistant strain, P. mexicana.</title>
        <authorList>
            <person name="Ganesh-Kumar S."/>
            <person name="Zhe T."/>
            <person name="Yu Z."/>
            <person name="Min Y."/>
        </authorList>
    </citation>
    <scope>NUCLEOTIDE SEQUENCE [LARGE SCALE GENOMIC DNA]</scope>
    <source>
        <strain evidence="12 13">GTZY2</strain>
    </source>
</reference>
<evidence type="ECO:0000256" key="5">
    <source>
        <dbReference type="ARBA" id="ARBA00022679"/>
    </source>
</evidence>
<evidence type="ECO:0000256" key="8">
    <source>
        <dbReference type="ARBA" id="ARBA00022989"/>
    </source>
</evidence>
<dbReference type="EMBL" id="CP060731">
    <property type="protein sequence ID" value="QNN76873.1"/>
    <property type="molecule type" value="Genomic_DNA"/>
</dbReference>
<proteinExistence type="predicted"/>
<dbReference type="GO" id="GO:0004673">
    <property type="term" value="F:protein histidine kinase activity"/>
    <property type="evidence" value="ECO:0007669"/>
    <property type="project" value="UniProtKB-EC"/>
</dbReference>
<name>A0A7G9T9U8_PSEMX</name>
<dbReference type="AlphaFoldDB" id="A0A7G9T9U8"/>
<protein>
    <recommendedName>
        <fullName evidence="3">histidine kinase</fullName>
        <ecNumber evidence="3">2.7.13.3</ecNumber>
    </recommendedName>
</protein>
<keyword evidence="4" id="KW-0597">Phosphoprotein</keyword>
<keyword evidence="6 10" id="KW-0812">Transmembrane</keyword>
<dbReference type="InterPro" id="IPR036890">
    <property type="entry name" value="HATPase_C_sf"/>
</dbReference>
<dbReference type="PROSITE" id="PS50109">
    <property type="entry name" value="HIS_KIN"/>
    <property type="match status" value="1"/>
</dbReference>
<evidence type="ECO:0000256" key="6">
    <source>
        <dbReference type="ARBA" id="ARBA00022692"/>
    </source>
</evidence>
<evidence type="ECO:0000256" key="3">
    <source>
        <dbReference type="ARBA" id="ARBA00012438"/>
    </source>
</evidence>
<keyword evidence="9 10" id="KW-0472">Membrane</keyword>
<accession>A0A7G9T9U8</accession>
<dbReference type="PANTHER" id="PTHR45436:SF5">
    <property type="entry name" value="SENSOR HISTIDINE KINASE TRCS"/>
    <property type="match status" value="1"/>
</dbReference>
<evidence type="ECO:0000256" key="9">
    <source>
        <dbReference type="ARBA" id="ARBA00023136"/>
    </source>
</evidence>
<dbReference type="SUPFAM" id="SSF55874">
    <property type="entry name" value="ATPase domain of HSP90 chaperone/DNA topoisomerase II/histidine kinase"/>
    <property type="match status" value="1"/>
</dbReference>
<evidence type="ECO:0000256" key="4">
    <source>
        <dbReference type="ARBA" id="ARBA00022553"/>
    </source>
</evidence>